<evidence type="ECO:0000313" key="3">
    <source>
        <dbReference type="Proteomes" id="UP000248214"/>
    </source>
</evidence>
<proteinExistence type="predicted"/>
<dbReference type="Pfam" id="PF01740">
    <property type="entry name" value="STAS"/>
    <property type="match status" value="1"/>
</dbReference>
<comment type="caution">
    <text evidence="2">The sequence shown here is derived from an EMBL/GenBank/DDBJ whole genome shotgun (WGS) entry which is preliminary data.</text>
</comment>
<dbReference type="InterPro" id="IPR002645">
    <property type="entry name" value="STAS_dom"/>
</dbReference>
<evidence type="ECO:0000313" key="2">
    <source>
        <dbReference type="EMBL" id="PYZ95231.1"/>
    </source>
</evidence>
<dbReference type="SUPFAM" id="SSF52091">
    <property type="entry name" value="SpoIIaa-like"/>
    <property type="match status" value="1"/>
</dbReference>
<organism evidence="2 3">
    <name type="scientific">Salipaludibacillus keqinensis</name>
    <dbReference type="NCBI Taxonomy" id="2045207"/>
    <lineage>
        <taxon>Bacteria</taxon>
        <taxon>Bacillati</taxon>
        <taxon>Bacillota</taxon>
        <taxon>Bacilli</taxon>
        <taxon>Bacillales</taxon>
        <taxon>Bacillaceae</taxon>
    </lineage>
</organism>
<dbReference type="Proteomes" id="UP000248214">
    <property type="component" value="Unassembled WGS sequence"/>
</dbReference>
<dbReference type="Gene3D" id="3.30.750.24">
    <property type="entry name" value="STAS domain"/>
    <property type="match status" value="1"/>
</dbReference>
<dbReference type="RefSeq" id="WP_110608866.1">
    <property type="nucleotide sequence ID" value="NZ_PDOD01000001.1"/>
</dbReference>
<dbReference type="OrthoDB" id="2624594at2"/>
<accession>A0A323TJR6</accession>
<dbReference type="PROSITE" id="PS50801">
    <property type="entry name" value="STAS"/>
    <property type="match status" value="1"/>
</dbReference>
<keyword evidence="3" id="KW-1185">Reference proteome</keyword>
<feature type="domain" description="STAS" evidence="1">
    <location>
        <begin position="135"/>
        <end position="218"/>
    </location>
</feature>
<dbReference type="AlphaFoldDB" id="A0A323TJR6"/>
<evidence type="ECO:0000259" key="1">
    <source>
        <dbReference type="PROSITE" id="PS50801"/>
    </source>
</evidence>
<name>A0A323TJR6_9BACI</name>
<reference evidence="2 3" key="1">
    <citation type="submission" date="2017-10" db="EMBL/GenBank/DDBJ databases">
        <title>Bacillus sp. nov., a halophilic bacterium isolated from a Keqin Lake.</title>
        <authorList>
            <person name="Wang H."/>
        </authorList>
    </citation>
    <scope>NUCLEOTIDE SEQUENCE [LARGE SCALE GENOMIC DNA]</scope>
    <source>
        <strain evidence="2 3">KQ-12</strain>
    </source>
</reference>
<gene>
    <name evidence="2" type="ORF">CR194_06875</name>
</gene>
<dbReference type="EMBL" id="PDOD01000001">
    <property type="protein sequence ID" value="PYZ95231.1"/>
    <property type="molecule type" value="Genomic_DNA"/>
</dbReference>
<dbReference type="InterPro" id="IPR036513">
    <property type="entry name" value="STAS_dom_sf"/>
</dbReference>
<sequence>MEKRIPLPLFRITQDFQIVERSDQAEHTFQYTNDLLDIVDADSHDKLKAMLAHDVEQLDFELNLITKHSPLALYKAFIQKSGEEAFCLFVPIEEQYQLVQNQLTDMQNRLNDTNFQLFEKKEKFSKMVDRSNELSGPYIELSDNLGLLPVFGDLSEEKLVAIKDNVFKRAYVSQPERVLIDFTGVGNIQEEGVRELKDLILVFEQMGIHVVMIGLSPRHALHLKPYRNELQIDFAHSAKIAIKKWLIAEYL</sequence>
<protein>
    <recommendedName>
        <fullName evidence="1">STAS domain-containing protein</fullName>
    </recommendedName>
</protein>